<gene>
    <name evidence="1" type="ORF">Q5716_06375</name>
</gene>
<reference evidence="1 2" key="1">
    <citation type="submission" date="2023-07" db="EMBL/GenBank/DDBJ databases">
        <title>Protaetiibacter sp. nov WY-16 isolated from soil.</title>
        <authorList>
            <person name="Liu B."/>
            <person name="Wan Y."/>
        </authorList>
    </citation>
    <scope>NUCLEOTIDE SEQUENCE [LARGE SCALE GENOMIC DNA]</scope>
    <source>
        <strain evidence="1 2">WY-16</strain>
    </source>
</reference>
<sequence>MHVHLSEYDERWPSWFERIRHALPEGLVAEHVGSTSVPRLLAKPIVDVDVVIESADSVAGVLALLGAAGWAHEGDGGIPGREAFESRPDLPPHHLYRVVRGSAPHRDHTDLRDHLRASTEDAVRYSDVKRSLAHLLPHDRAAYTEGKAAIVSELLSRSRERG</sequence>
<dbReference type="Pfam" id="PF04229">
    <property type="entry name" value="GrpB"/>
    <property type="match status" value="1"/>
</dbReference>
<dbReference type="Proteomes" id="UP001241072">
    <property type="component" value="Unassembled WGS sequence"/>
</dbReference>
<accession>A0ABT9BLG6</accession>
<dbReference type="Gene3D" id="3.30.460.10">
    <property type="entry name" value="Beta Polymerase, domain 2"/>
    <property type="match status" value="1"/>
</dbReference>
<name>A0ABT9BLG6_9MICO</name>
<dbReference type="InterPro" id="IPR043519">
    <property type="entry name" value="NT_sf"/>
</dbReference>
<dbReference type="PANTHER" id="PTHR34822:SF1">
    <property type="entry name" value="GRPB FAMILY PROTEIN"/>
    <property type="match status" value="1"/>
</dbReference>
<dbReference type="RefSeq" id="WP_305002246.1">
    <property type="nucleotide sequence ID" value="NZ_JAUQUB010000001.1"/>
</dbReference>
<organism evidence="1 2">
    <name type="scientific">Antiquaquibacter soli</name>
    <dbReference type="NCBI Taxonomy" id="3064523"/>
    <lineage>
        <taxon>Bacteria</taxon>
        <taxon>Bacillati</taxon>
        <taxon>Actinomycetota</taxon>
        <taxon>Actinomycetes</taxon>
        <taxon>Micrococcales</taxon>
        <taxon>Microbacteriaceae</taxon>
        <taxon>Antiquaquibacter</taxon>
    </lineage>
</organism>
<comment type="caution">
    <text evidence="1">The sequence shown here is derived from an EMBL/GenBank/DDBJ whole genome shotgun (WGS) entry which is preliminary data.</text>
</comment>
<dbReference type="EMBL" id="JAUQUB010000001">
    <property type="protein sequence ID" value="MDO7881851.1"/>
    <property type="molecule type" value="Genomic_DNA"/>
</dbReference>
<dbReference type="InterPro" id="IPR007344">
    <property type="entry name" value="GrpB/CoaE"/>
</dbReference>
<dbReference type="PANTHER" id="PTHR34822">
    <property type="entry name" value="GRPB DOMAIN PROTEIN (AFU_ORTHOLOGUE AFUA_1G01530)"/>
    <property type="match status" value="1"/>
</dbReference>
<keyword evidence="2" id="KW-1185">Reference proteome</keyword>
<proteinExistence type="predicted"/>
<evidence type="ECO:0000313" key="1">
    <source>
        <dbReference type="EMBL" id="MDO7881851.1"/>
    </source>
</evidence>
<protein>
    <submittedName>
        <fullName evidence="1">GrpB family protein</fullName>
    </submittedName>
</protein>
<evidence type="ECO:0000313" key="2">
    <source>
        <dbReference type="Proteomes" id="UP001241072"/>
    </source>
</evidence>
<dbReference type="SUPFAM" id="SSF81301">
    <property type="entry name" value="Nucleotidyltransferase"/>
    <property type="match status" value="1"/>
</dbReference>